<dbReference type="EMBL" id="GL376626">
    <property type="status" value="NOT_ANNOTATED_CDS"/>
    <property type="molecule type" value="Genomic_DNA"/>
</dbReference>
<keyword evidence="3" id="KW-1185">Reference proteome</keyword>
<dbReference type="Proteomes" id="UP000019132">
    <property type="component" value="Unassembled WGS sequence"/>
</dbReference>
<evidence type="ECO:0000313" key="2">
    <source>
        <dbReference type="EnsemblProtists" id="PYU1_T001280"/>
    </source>
</evidence>
<evidence type="ECO:0000313" key="3">
    <source>
        <dbReference type="Proteomes" id="UP000019132"/>
    </source>
</evidence>
<reference evidence="3" key="1">
    <citation type="journal article" date="2010" name="Genome Biol.">
        <title>Genome sequence of the necrotrophic plant pathogen Pythium ultimum reveals original pathogenicity mechanisms and effector repertoire.</title>
        <authorList>
            <person name="Levesque C.A."/>
            <person name="Brouwer H."/>
            <person name="Cano L."/>
            <person name="Hamilton J.P."/>
            <person name="Holt C."/>
            <person name="Huitema E."/>
            <person name="Raffaele S."/>
            <person name="Robideau G.P."/>
            <person name="Thines M."/>
            <person name="Win J."/>
            <person name="Zerillo M.M."/>
            <person name="Beakes G.W."/>
            <person name="Boore J.L."/>
            <person name="Busam D."/>
            <person name="Dumas B."/>
            <person name="Ferriera S."/>
            <person name="Fuerstenberg S.I."/>
            <person name="Gachon C.M."/>
            <person name="Gaulin E."/>
            <person name="Govers F."/>
            <person name="Grenville-Briggs L."/>
            <person name="Horner N."/>
            <person name="Hostetler J."/>
            <person name="Jiang R.H."/>
            <person name="Johnson J."/>
            <person name="Krajaejun T."/>
            <person name="Lin H."/>
            <person name="Meijer H.J."/>
            <person name="Moore B."/>
            <person name="Morris P."/>
            <person name="Phuntmart V."/>
            <person name="Puiu D."/>
            <person name="Shetty J."/>
            <person name="Stajich J.E."/>
            <person name="Tripathy S."/>
            <person name="Wawra S."/>
            <person name="van West P."/>
            <person name="Whitty B.R."/>
            <person name="Coutinho P.M."/>
            <person name="Henrissat B."/>
            <person name="Martin F."/>
            <person name="Thomas P.D."/>
            <person name="Tyler B.M."/>
            <person name="De Vries R.P."/>
            <person name="Kamoun S."/>
            <person name="Yandell M."/>
            <person name="Tisserat N."/>
            <person name="Buell C.R."/>
        </authorList>
    </citation>
    <scope>NUCLEOTIDE SEQUENCE</scope>
    <source>
        <strain evidence="3">DAOM:BR144</strain>
    </source>
</reference>
<dbReference type="InParanoid" id="K3W8I9"/>
<sequence length="941" mass="103291">MKREREEWRAGDDSPTAGALSIASTVSTEGPRAKAARAQDAASPISPTVAAGIFPRSTRYQAPADAVSIKPPPAAEDPIKNAALDETENVNATTDPAMALDAIKRRLAHTTEPHLQATLLLQLSSVAMSPGAATNAVIDFLFSFLQQHQQPGGGNATASPGNETHARATPASGGGTEPTVLGAIVRGLRNLLAVKAKVVEPMIHVDDMAEQLVQCMSVSEDFKLRRDMLRIVVDCQMISKKYDQLEPLLRACMHHGDAGMHAICLRGYLRLHDVGYRLSVASSVKLFELLSTLLLHGNDDDHVRVIAVRLLAALSQVHPELLEVPSKYFSTSSSLSFREKVFYVLCMGAKDVSADVRREIAICMRSFDAGNGGGGSFDAVVEHALQKAQISEELTDTEMKTVQMLSSGALLDLLEDKCVEVAMEATKSIEYLLAKCASKWSERVLDRTIAMHVDLLPHAFAKSSTLFFALSDTLMQLLTQRKACYQEEFSLTSEEVTFIMSDENAQADASAMVAILSCLLLCETSSVWVVQCIVEYVVRGAAHIDAASGSSSDNERGLERFVQLVESIQQKCGAAIRMDVSLMDTIREAEARKSVAVCSATARVCAALLDQQNASPNVQEDDSESRSIAALFKLAPKESSRQRHYASAANGMKASWYADLQQCQPSSKTFTMTLKTIQRLRSASVSKSEASGLRILELVLQLKQHVWNTFPETESTRRTSSYVSMDAMLGHSESVGRGDSKAPSDAYSRLHLSAALTRGCQELIDLASELYIKERGWSFKPRADLLQVVLLARSGLVLDHVHRHPSDVDEVSSHLRWFSSEAAKLRFLFTDQHTTPDEWFSDQWLGSSVTSLDAFKREFVSATRKAWPVALVQSLAQRQNLPSRCVSAVIYEPSQDSKDREIIAQWPFDVRVRCKLENVSDLTQIYVKVQNPVERIAIDAL</sequence>
<name>K3W8I9_GLOUD</name>
<accession>K3W8I9</accession>
<feature type="region of interest" description="Disordered" evidence="1">
    <location>
        <begin position="151"/>
        <end position="175"/>
    </location>
</feature>
<dbReference type="eggNOG" id="ENOG502R8R4">
    <property type="taxonomic scope" value="Eukaryota"/>
</dbReference>
<dbReference type="SUPFAM" id="SSF48371">
    <property type="entry name" value="ARM repeat"/>
    <property type="match status" value="1"/>
</dbReference>
<dbReference type="InterPro" id="IPR016024">
    <property type="entry name" value="ARM-type_fold"/>
</dbReference>
<dbReference type="VEuPathDB" id="FungiDB:PYU1_G001280"/>
<proteinExistence type="predicted"/>
<reference evidence="3" key="2">
    <citation type="submission" date="2010-04" db="EMBL/GenBank/DDBJ databases">
        <authorList>
            <person name="Buell R."/>
            <person name="Hamilton J."/>
            <person name="Hostetler J."/>
        </authorList>
    </citation>
    <scope>NUCLEOTIDE SEQUENCE [LARGE SCALE GENOMIC DNA]</scope>
    <source>
        <strain evidence="3">DAOM:BR144</strain>
    </source>
</reference>
<protein>
    <recommendedName>
        <fullName evidence="4">Integrator complex subunit 4</fullName>
    </recommendedName>
</protein>
<feature type="compositionally biased region" description="Polar residues" evidence="1">
    <location>
        <begin position="151"/>
        <end position="162"/>
    </location>
</feature>
<feature type="compositionally biased region" description="Basic and acidic residues" evidence="1">
    <location>
        <begin position="1"/>
        <end position="12"/>
    </location>
</feature>
<reference evidence="2" key="3">
    <citation type="submission" date="2015-02" db="UniProtKB">
        <authorList>
            <consortium name="EnsemblProtists"/>
        </authorList>
    </citation>
    <scope>IDENTIFICATION</scope>
    <source>
        <strain evidence="2">DAOM BR144</strain>
    </source>
</reference>
<organism evidence="2 3">
    <name type="scientific">Globisporangium ultimum (strain ATCC 200006 / CBS 805.95 / DAOM BR144)</name>
    <name type="common">Pythium ultimum</name>
    <dbReference type="NCBI Taxonomy" id="431595"/>
    <lineage>
        <taxon>Eukaryota</taxon>
        <taxon>Sar</taxon>
        <taxon>Stramenopiles</taxon>
        <taxon>Oomycota</taxon>
        <taxon>Peronosporomycetes</taxon>
        <taxon>Pythiales</taxon>
        <taxon>Pythiaceae</taxon>
        <taxon>Globisporangium</taxon>
    </lineage>
</organism>
<dbReference type="EnsemblProtists" id="PYU1_T001280">
    <property type="protein sequence ID" value="PYU1_T001280"/>
    <property type="gene ID" value="PYU1_G001280"/>
</dbReference>
<dbReference type="OMA" id="WPTALIK"/>
<evidence type="ECO:0008006" key="4">
    <source>
        <dbReference type="Google" id="ProtNLM"/>
    </source>
</evidence>
<dbReference type="HOGENOM" id="CLU_013553_0_0_1"/>
<feature type="region of interest" description="Disordered" evidence="1">
    <location>
        <begin position="1"/>
        <end position="47"/>
    </location>
</feature>
<dbReference type="AlphaFoldDB" id="K3W8I9"/>
<evidence type="ECO:0000256" key="1">
    <source>
        <dbReference type="SAM" id="MobiDB-lite"/>
    </source>
</evidence>